<feature type="compositionally biased region" description="Gly residues" evidence="1">
    <location>
        <begin position="1"/>
        <end position="12"/>
    </location>
</feature>
<protein>
    <submittedName>
        <fullName evidence="2">Uncharacterized protein</fullName>
    </submittedName>
</protein>
<reference evidence="2 3" key="1">
    <citation type="submission" date="2020-02" db="EMBL/GenBank/DDBJ databases">
        <authorList>
            <person name="Ma Q."/>
            <person name="Huang Y."/>
            <person name="Song X."/>
            <person name="Pei D."/>
        </authorList>
    </citation>
    <scope>NUCLEOTIDE SEQUENCE [LARGE SCALE GENOMIC DNA]</scope>
    <source>
        <strain evidence="2">Sxm20200214</strain>
        <tissue evidence="2">Leaf</tissue>
    </source>
</reference>
<proteinExistence type="predicted"/>
<comment type="caution">
    <text evidence="2">The sequence shown here is derived from an EMBL/GenBank/DDBJ whole genome shotgun (WGS) entry which is preliminary data.</text>
</comment>
<dbReference type="AlphaFoldDB" id="A0A8X7RF39"/>
<accession>A0A8X7RF39</accession>
<sequence length="183" mass="19744">MISDQMGGGGGKTVRRGSHKWKRGAGQRERRPQRDGSSNVIPRTRPLSGQAQNKNPWIIFVPYPGLRLASKDRPVNPVGAAEARRGSSRGAGQPHVIGPDGVACEVSVLGRRPSSNIASGGPRTLDLRRRRERDSSTTFGPLAVIVAIFDLIEAAKHEANEDSPEDMQVETSDESLVEGDDMV</sequence>
<feature type="region of interest" description="Disordered" evidence="1">
    <location>
        <begin position="1"/>
        <end position="54"/>
    </location>
</feature>
<organism evidence="2 3">
    <name type="scientific">Brassica carinata</name>
    <name type="common">Ethiopian mustard</name>
    <name type="synonym">Abyssinian cabbage</name>
    <dbReference type="NCBI Taxonomy" id="52824"/>
    <lineage>
        <taxon>Eukaryota</taxon>
        <taxon>Viridiplantae</taxon>
        <taxon>Streptophyta</taxon>
        <taxon>Embryophyta</taxon>
        <taxon>Tracheophyta</taxon>
        <taxon>Spermatophyta</taxon>
        <taxon>Magnoliopsida</taxon>
        <taxon>eudicotyledons</taxon>
        <taxon>Gunneridae</taxon>
        <taxon>Pentapetalae</taxon>
        <taxon>rosids</taxon>
        <taxon>malvids</taxon>
        <taxon>Brassicales</taxon>
        <taxon>Brassicaceae</taxon>
        <taxon>Brassiceae</taxon>
        <taxon>Brassica</taxon>
    </lineage>
</organism>
<name>A0A8X7RF39_BRACI</name>
<feature type="region of interest" description="Disordered" evidence="1">
    <location>
        <begin position="70"/>
        <end position="100"/>
    </location>
</feature>
<feature type="region of interest" description="Disordered" evidence="1">
    <location>
        <begin position="112"/>
        <end position="133"/>
    </location>
</feature>
<feature type="compositionally biased region" description="Basic residues" evidence="1">
    <location>
        <begin position="13"/>
        <end position="25"/>
    </location>
</feature>
<dbReference type="Proteomes" id="UP000886595">
    <property type="component" value="Unassembled WGS sequence"/>
</dbReference>
<evidence type="ECO:0000313" key="2">
    <source>
        <dbReference type="EMBL" id="KAG2287989.1"/>
    </source>
</evidence>
<evidence type="ECO:0000256" key="1">
    <source>
        <dbReference type="SAM" id="MobiDB-lite"/>
    </source>
</evidence>
<dbReference type="EMBL" id="JAAMPC010000010">
    <property type="protein sequence ID" value="KAG2287989.1"/>
    <property type="molecule type" value="Genomic_DNA"/>
</dbReference>
<feature type="region of interest" description="Disordered" evidence="1">
    <location>
        <begin position="157"/>
        <end position="183"/>
    </location>
</feature>
<keyword evidence="3" id="KW-1185">Reference proteome</keyword>
<feature type="compositionally biased region" description="Acidic residues" evidence="1">
    <location>
        <begin position="161"/>
        <end position="183"/>
    </location>
</feature>
<feature type="compositionally biased region" description="Polar residues" evidence="1">
    <location>
        <begin position="35"/>
        <end position="54"/>
    </location>
</feature>
<gene>
    <name evidence="2" type="ORF">Bca52824_047593</name>
</gene>
<evidence type="ECO:0000313" key="3">
    <source>
        <dbReference type="Proteomes" id="UP000886595"/>
    </source>
</evidence>